<dbReference type="Gene3D" id="1.10.287.470">
    <property type="entry name" value="Helix hairpin bin"/>
    <property type="match status" value="1"/>
</dbReference>
<sequence>MKKNISLTLAAVLIASAGGAWWWSSHKEQVTAKANSAATAQGGAPALVTLAAALRQTVPVTVEVNGSVVSLNSVDLRPQVMNTVREVHVKEGQFVKAGQLLFTLDDRPDQANLAKARAQQQKDEATLADYERQYKRGQDMVGQGFIAKSAVDTILSQLEAQKAAIAADRAAVQAAQVALGYATLRAPIAGRLGAVNVYPGSLAQPTVPLVTITQLDPIAVSFPVPEGQLQDLLAATRAQTPVEAVMPGRKKPLMGVLNFVDNTVDPQIGTVRAKAVFNNEDQALWPGQFVATRVTVRTLRDATVVPAAALMMLGDGVSIYVVDAEQKATRRQVKTHHTFGTQVVVTGVEPGEQVVIEGKQNVRPGGKVRVEKPAASKAAPGEPSSAVSPASPASPASPSPSQSEVLPKQEKA</sequence>
<evidence type="ECO:0000256" key="4">
    <source>
        <dbReference type="ARBA" id="ARBA00022475"/>
    </source>
</evidence>
<keyword evidence="3" id="KW-0813">Transport</keyword>
<dbReference type="NCBIfam" id="TIGR01730">
    <property type="entry name" value="RND_mfp"/>
    <property type="match status" value="1"/>
</dbReference>
<feature type="domain" description="Multidrug resistance protein MdtA-like beta-barrel" evidence="10">
    <location>
        <begin position="217"/>
        <end position="296"/>
    </location>
</feature>
<dbReference type="SUPFAM" id="SSF111369">
    <property type="entry name" value="HlyD-like secretion proteins"/>
    <property type="match status" value="1"/>
</dbReference>
<feature type="domain" description="Multidrug resistance protein MdtA-like C-terminal permuted SH3" evidence="11">
    <location>
        <begin position="301"/>
        <end position="360"/>
    </location>
</feature>
<dbReference type="Gene3D" id="2.40.30.170">
    <property type="match status" value="1"/>
</dbReference>
<dbReference type="Gene3D" id="2.40.420.20">
    <property type="match status" value="1"/>
</dbReference>
<evidence type="ECO:0000256" key="5">
    <source>
        <dbReference type="ARBA" id="ARBA00022519"/>
    </source>
</evidence>
<evidence type="ECO:0000259" key="10">
    <source>
        <dbReference type="Pfam" id="PF25944"/>
    </source>
</evidence>
<feature type="domain" description="Multidrug resistance protein MdtA-like alpha-helical hairpin" evidence="8">
    <location>
        <begin position="113"/>
        <end position="182"/>
    </location>
</feature>
<feature type="region of interest" description="Disordered" evidence="7">
    <location>
        <begin position="361"/>
        <end position="412"/>
    </location>
</feature>
<dbReference type="InterPro" id="IPR058624">
    <property type="entry name" value="MdtA-like_HH"/>
</dbReference>
<gene>
    <name evidence="12" type="ORF">WKW80_00495</name>
</gene>
<dbReference type="InterPro" id="IPR058627">
    <property type="entry name" value="MdtA-like_C"/>
</dbReference>
<feature type="domain" description="Multidrug resistance protein MdtA-like barrel-sandwich hybrid" evidence="9">
    <location>
        <begin position="72"/>
        <end position="205"/>
    </location>
</feature>
<evidence type="ECO:0000256" key="1">
    <source>
        <dbReference type="ARBA" id="ARBA00004236"/>
    </source>
</evidence>
<organism evidence="12 13">
    <name type="scientific">Variovorax humicola</name>
    <dbReference type="NCBI Taxonomy" id="1769758"/>
    <lineage>
        <taxon>Bacteria</taxon>
        <taxon>Pseudomonadati</taxon>
        <taxon>Pseudomonadota</taxon>
        <taxon>Betaproteobacteria</taxon>
        <taxon>Burkholderiales</taxon>
        <taxon>Comamonadaceae</taxon>
        <taxon>Variovorax</taxon>
    </lineage>
</organism>
<dbReference type="PANTHER" id="PTHR30469:SF36">
    <property type="entry name" value="BLL3903 PROTEIN"/>
    <property type="match status" value="1"/>
</dbReference>
<dbReference type="InterPro" id="IPR058626">
    <property type="entry name" value="MdtA-like_b-barrel"/>
</dbReference>
<evidence type="ECO:0000256" key="2">
    <source>
        <dbReference type="ARBA" id="ARBA00009477"/>
    </source>
</evidence>
<comment type="caution">
    <text evidence="12">The sequence shown here is derived from an EMBL/GenBank/DDBJ whole genome shotgun (WGS) entry which is preliminary data.</text>
</comment>
<feature type="compositionally biased region" description="Low complexity" evidence="7">
    <location>
        <begin position="378"/>
        <end position="403"/>
    </location>
</feature>
<dbReference type="RefSeq" id="WP_340361572.1">
    <property type="nucleotide sequence ID" value="NZ_JBBKZV010000001.1"/>
</dbReference>
<dbReference type="Pfam" id="PF25917">
    <property type="entry name" value="BSH_RND"/>
    <property type="match status" value="1"/>
</dbReference>
<name>A0ABU8VRT8_9BURK</name>
<evidence type="ECO:0000256" key="6">
    <source>
        <dbReference type="ARBA" id="ARBA00023136"/>
    </source>
</evidence>
<evidence type="ECO:0000313" key="13">
    <source>
        <dbReference type="Proteomes" id="UP001363010"/>
    </source>
</evidence>
<dbReference type="EMBL" id="JBBKZV010000001">
    <property type="protein sequence ID" value="MEJ8820511.1"/>
    <property type="molecule type" value="Genomic_DNA"/>
</dbReference>
<evidence type="ECO:0000259" key="11">
    <source>
        <dbReference type="Pfam" id="PF25967"/>
    </source>
</evidence>
<evidence type="ECO:0000256" key="3">
    <source>
        <dbReference type="ARBA" id="ARBA00022448"/>
    </source>
</evidence>
<dbReference type="Proteomes" id="UP001363010">
    <property type="component" value="Unassembled WGS sequence"/>
</dbReference>
<keyword evidence="4" id="KW-1003">Cell membrane</keyword>
<keyword evidence="6" id="KW-0472">Membrane</keyword>
<proteinExistence type="inferred from homology"/>
<dbReference type="Pfam" id="PF25967">
    <property type="entry name" value="RND-MFP_C"/>
    <property type="match status" value="1"/>
</dbReference>
<dbReference type="PANTHER" id="PTHR30469">
    <property type="entry name" value="MULTIDRUG RESISTANCE PROTEIN MDTA"/>
    <property type="match status" value="1"/>
</dbReference>
<comment type="similarity">
    <text evidence="2">Belongs to the membrane fusion protein (MFP) (TC 8.A.1) family.</text>
</comment>
<evidence type="ECO:0000259" key="8">
    <source>
        <dbReference type="Pfam" id="PF25876"/>
    </source>
</evidence>
<dbReference type="InterPro" id="IPR006143">
    <property type="entry name" value="RND_pump_MFP"/>
</dbReference>
<keyword evidence="5" id="KW-0997">Cell inner membrane</keyword>
<evidence type="ECO:0000313" key="12">
    <source>
        <dbReference type="EMBL" id="MEJ8820511.1"/>
    </source>
</evidence>
<evidence type="ECO:0000259" key="9">
    <source>
        <dbReference type="Pfam" id="PF25917"/>
    </source>
</evidence>
<keyword evidence="13" id="KW-1185">Reference proteome</keyword>
<dbReference type="Gene3D" id="2.40.50.100">
    <property type="match status" value="1"/>
</dbReference>
<evidence type="ECO:0000256" key="7">
    <source>
        <dbReference type="SAM" id="MobiDB-lite"/>
    </source>
</evidence>
<accession>A0ABU8VRT8</accession>
<protein>
    <submittedName>
        <fullName evidence="12">Efflux RND transporter periplasmic adaptor subunit</fullName>
    </submittedName>
</protein>
<dbReference type="Pfam" id="PF25944">
    <property type="entry name" value="Beta-barrel_RND"/>
    <property type="match status" value="1"/>
</dbReference>
<dbReference type="InterPro" id="IPR058625">
    <property type="entry name" value="MdtA-like_BSH"/>
</dbReference>
<reference evidence="12 13" key="1">
    <citation type="submission" date="2024-03" db="EMBL/GenBank/DDBJ databases">
        <title>Novel species of the genus Variovorax.</title>
        <authorList>
            <person name="Liu Q."/>
            <person name="Xin Y.-H."/>
        </authorList>
    </citation>
    <scope>NUCLEOTIDE SEQUENCE [LARGE SCALE GENOMIC DNA]</scope>
    <source>
        <strain evidence="12 13">KACC 18501</strain>
    </source>
</reference>
<comment type="subcellular location">
    <subcellularLocation>
        <location evidence="1">Cell membrane</location>
    </subcellularLocation>
</comment>
<dbReference type="Pfam" id="PF25876">
    <property type="entry name" value="HH_MFP_RND"/>
    <property type="match status" value="1"/>
</dbReference>